<dbReference type="AlphaFoldDB" id="A0A2K3K394"/>
<accession>A0A2K3K394</accession>
<dbReference type="PANTHER" id="PTHR10438">
    <property type="entry name" value="THIOREDOXIN"/>
    <property type="match status" value="1"/>
</dbReference>
<dbReference type="EMBL" id="ASHM01083486">
    <property type="protein sequence ID" value="PNX60763.1"/>
    <property type="molecule type" value="Genomic_DNA"/>
</dbReference>
<comment type="caution">
    <text evidence="2">The sequence shown here is derived from an EMBL/GenBank/DDBJ whole genome shotgun (WGS) entry which is preliminary data.</text>
</comment>
<evidence type="ECO:0000313" key="2">
    <source>
        <dbReference type="EMBL" id="PNX60763.1"/>
    </source>
</evidence>
<name>A0A2K3K394_TRIPR</name>
<proteinExistence type="predicted"/>
<dbReference type="SUPFAM" id="SSF52833">
    <property type="entry name" value="Thioredoxin-like"/>
    <property type="match status" value="1"/>
</dbReference>
<feature type="domain" description="Thioredoxin" evidence="1">
    <location>
        <begin position="2"/>
        <end position="39"/>
    </location>
</feature>
<dbReference type="Pfam" id="PF00085">
    <property type="entry name" value="Thioredoxin"/>
    <property type="match status" value="1"/>
</dbReference>
<feature type="non-terminal residue" evidence="2">
    <location>
        <position position="1"/>
    </location>
</feature>
<sequence length="43" mass="4884">GVTQEFQVQAMPTFILMKKGKVVDKVVGAKKEELEKLVEKHQN</sequence>
<dbReference type="InterPro" id="IPR036249">
    <property type="entry name" value="Thioredoxin-like_sf"/>
</dbReference>
<dbReference type="Proteomes" id="UP000236291">
    <property type="component" value="Unassembled WGS sequence"/>
</dbReference>
<protein>
    <submittedName>
        <fullName evidence="2">Thioredoxin H2-2</fullName>
    </submittedName>
</protein>
<reference evidence="2 3" key="1">
    <citation type="journal article" date="2014" name="Am. J. Bot.">
        <title>Genome assembly and annotation for red clover (Trifolium pratense; Fabaceae).</title>
        <authorList>
            <person name="Istvanek J."/>
            <person name="Jaros M."/>
            <person name="Krenek A."/>
            <person name="Repkova J."/>
        </authorList>
    </citation>
    <scope>NUCLEOTIDE SEQUENCE [LARGE SCALE GENOMIC DNA]</scope>
    <source>
        <strain evidence="3">cv. Tatra</strain>
        <tissue evidence="2">Young leaves</tissue>
    </source>
</reference>
<evidence type="ECO:0000259" key="1">
    <source>
        <dbReference type="Pfam" id="PF00085"/>
    </source>
</evidence>
<dbReference type="InterPro" id="IPR050620">
    <property type="entry name" value="Thioredoxin_H-type-like"/>
</dbReference>
<organism evidence="2 3">
    <name type="scientific">Trifolium pratense</name>
    <name type="common">Red clover</name>
    <dbReference type="NCBI Taxonomy" id="57577"/>
    <lineage>
        <taxon>Eukaryota</taxon>
        <taxon>Viridiplantae</taxon>
        <taxon>Streptophyta</taxon>
        <taxon>Embryophyta</taxon>
        <taxon>Tracheophyta</taxon>
        <taxon>Spermatophyta</taxon>
        <taxon>Magnoliopsida</taxon>
        <taxon>eudicotyledons</taxon>
        <taxon>Gunneridae</taxon>
        <taxon>Pentapetalae</taxon>
        <taxon>rosids</taxon>
        <taxon>fabids</taxon>
        <taxon>Fabales</taxon>
        <taxon>Fabaceae</taxon>
        <taxon>Papilionoideae</taxon>
        <taxon>50 kb inversion clade</taxon>
        <taxon>NPAAA clade</taxon>
        <taxon>Hologalegina</taxon>
        <taxon>IRL clade</taxon>
        <taxon>Trifolieae</taxon>
        <taxon>Trifolium</taxon>
    </lineage>
</organism>
<evidence type="ECO:0000313" key="3">
    <source>
        <dbReference type="Proteomes" id="UP000236291"/>
    </source>
</evidence>
<reference evidence="2 3" key="2">
    <citation type="journal article" date="2017" name="Front. Plant Sci.">
        <title>Gene Classification and Mining of Molecular Markers Useful in Red Clover (Trifolium pratense) Breeding.</title>
        <authorList>
            <person name="Istvanek J."/>
            <person name="Dluhosova J."/>
            <person name="Dluhos P."/>
            <person name="Patkova L."/>
            <person name="Nedelnik J."/>
            <person name="Repkova J."/>
        </authorList>
    </citation>
    <scope>NUCLEOTIDE SEQUENCE [LARGE SCALE GENOMIC DNA]</scope>
    <source>
        <strain evidence="3">cv. Tatra</strain>
        <tissue evidence="2">Young leaves</tissue>
    </source>
</reference>
<dbReference type="PANTHER" id="PTHR10438:SF466">
    <property type="entry name" value="MONODEHYDROASCORBATE REDUCTASE (NADH)-RELATED"/>
    <property type="match status" value="1"/>
</dbReference>
<gene>
    <name evidence="2" type="ORF">L195_g052098</name>
</gene>
<dbReference type="Gene3D" id="3.40.30.10">
    <property type="entry name" value="Glutaredoxin"/>
    <property type="match status" value="1"/>
</dbReference>
<dbReference type="STRING" id="57577.A0A2K3K394"/>
<dbReference type="InterPro" id="IPR013766">
    <property type="entry name" value="Thioredoxin_domain"/>
</dbReference>